<evidence type="ECO:0000256" key="1">
    <source>
        <dbReference type="ARBA" id="ARBA00004141"/>
    </source>
</evidence>
<evidence type="ECO:0000256" key="2">
    <source>
        <dbReference type="ARBA" id="ARBA00004760"/>
    </source>
</evidence>
<comment type="pathway">
    <text evidence="3">Sphingolipid metabolism.</text>
</comment>
<keyword evidence="10" id="KW-1185">Reference proteome</keyword>
<dbReference type="Pfam" id="PF13506">
    <property type="entry name" value="Glyco_transf_21"/>
    <property type="match status" value="1"/>
</dbReference>
<protein>
    <submittedName>
        <fullName evidence="9">Ceramide glucosyltransferase</fullName>
    </submittedName>
</protein>
<keyword evidence="6" id="KW-0812">Transmembrane</keyword>
<sequence>MIAVFMLSALVLIPLGVHLATSAMTALRYGRSGRPVTPEYRPYVSLIRPVCGVDTFDRQTLAASFTQDYPDYEVLICAASEDDPAVALARDLVAAHPEVPARVLVGEDMISANPKLNNLAKGVRAANGKWMAVTDSNLLLPPDYLSHLVDCWQGDTGLVSGPPVGIWPGNFWGAVECAFLNTNQARWQLAADSLGMGFAQGKTLFLHRAVLDAAGGLSALGRNLAEDVAATKVVRAQGLKVRLPTRLFPQPIGERTARSVWARQLRWSRVRRDGFPLIFLAEIAQGPALPLASLAGLVALGAWPGWILPVLPAIWYGSEWALARYAAWPSALRDVAAMMVRDALLPPLWLVTFARRGFTWRGTEMAAAPAPAE</sequence>
<keyword evidence="8" id="KW-0472">Membrane</keyword>
<proteinExistence type="predicted"/>
<dbReference type="InterPro" id="IPR029044">
    <property type="entry name" value="Nucleotide-diphossugar_trans"/>
</dbReference>
<evidence type="ECO:0000256" key="5">
    <source>
        <dbReference type="ARBA" id="ARBA00022679"/>
    </source>
</evidence>
<dbReference type="Gene3D" id="3.90.550.10">
    <property type="entry name" value="Spore Coat Polysaccharide Biosynthesis Protein SpsA, Chain A"/>
    <property type="match status" value="1"/>
</dbReference>
<comment type="subcellular location">
    <subcellularLocation>
        <location evidence="1">Membrane</location>
        <topology evidence="1">Multi-pass membrane protein</topology>
    </subcellularLocation>
</comment>
<comment type="caution">
    <text evidence="9">The sequence shown here is derived from an EMBL/GenBank/DDBJ whole genome shotgun (WGS) entry which is preliminary data.</text>
</comment>
<accession>A0ABQ5LQI0</accession>
<dbReference type="PANTHER" id="PTHR12726">
    <property type="entry name" value="CERAMIDE GLUCOSYLTRANSFERASE"/>
    <property type="match status" value="1"/>
</dbReference>
<evidence type="ECO:0000256" key="8">
    <source>
        <dbReference type="ARBA" id="ARBA00023136"/>
    </source>
</evidence>
<evidence type="ECO:0000256" key="4">
    <source>
        <dbReference type="ARBA" id="ARBA00022676"/>
    </source>
</evidence>
<keyword evidence="5" id="KW-0808">Transferase</keyword>
<evidence type="ECO:0000256" key="6">
    <source>
        <dbReference type="ARBA" id="ARBA00022692"/>
    </source>
</evidence>
<organism evidence="9 10">
    <name type="scientific">Sinisalibacter aestuarii</name>
    <dbReference type="NCBI Taxonomy" id="2949426"/>
    <lineage>
        <taxon>Bacteria</taxon>
        <taxon>Pseudomonadati</taxon>
        <taxon>Pseudomonadota</taxon>
        <taxon>Alphaproteobacteria</taxon>
        <taxon>Rhodobacterales</taxon>
        <taxon>Roseobacteraceae</taxon>
        <taxon>Sinisalibacter</taxon>
    </lineage>
</organism>
<evidence type="ECO:0000313" key="9">
    <source>
        <dbReference type="EMBL" id="GKY86526.1"/>
    </source>
</evidence>
<dbReference type="InterPro" id="IPR025993">
    <property type="entry name" value="Ceramide_glucosylTrfase"/>
</dbReference>
<comment type="pathway">
    <text evidence="2">Lipid metabolism; sphingolipid metabolism.</text>
</comment>
<gene>
    <name evidence="9" type="ORF">STA1M1_03950</name>
</gene>
<dbReference type="SUPFAM" id="SSF53448">
    <property type="entry name" value="Nucleotide-diphospho-sugar transferases"/>
    <property type="match status" value="1"/>
</dbReference>
<name>A0ABQ5LQI0_9RHOB</name>
<dbReference type="Proteomes" id="UP001144205">
    <property type="component" value="Unassembled WGS sequence"/>
</dbReference>
<keyword evidence="7" id="KW-1133">Transmembrane helix</keyword>
<evidence type="ECO:0000256" key="7">
    <source>
        <dbReference type="ARBA" id="ARBA00022989"/>
    </source>
</evidence>
<dbReference type="PANTHER" id="PTHR12726:SF0">
    <property type="entry name" value="CERAMIDE GLUCOSYLTRANSFERASE"/>
    <property type="match status" value="1"/>
</dbReference>
<dbReference type="RefSeq" id="WP_281840492.1">
    <property type="nucleotide sequence ID" value="NZ_BROH01000001.1"/>
</dbReference>
<dbReference type="CDD" id="cd02520">
    <property type="entry name" value="Glucosylceramide_synthase"/>
    <property type="match status" value="1"/>
</dbReference>
<evidence type="ECO:0000313" key="10">
    <source>
        <dbReference type="Proteomes" id="UP001144205"/>
    </source>
</evidence>
<reference evidence="9" key="1">
    <citation type="journal article" date="2023" name="Int. J. Syst. Evol. Microbiol.">
        <title>Sinisalibacter aestuarii sp. nov., isolated from estuarine sediment of the Arakawa River.</title>
        <authorList>
            <person name="Arafat S.T."/>
            <person name="Hirano S."/>
            <person name="Sato A."/>
            <person name="Takeuchi K."/>
            <person name="Yasuda T."/>
            <person name="Terahara T."/>
            <person name="Hamada M."/>
            <person name="Kobayashi T."/>
        </authorList>
    </citation>
    <scope>NUCLEOTIDE SEQUENCE</scope>
    <source>
        <strain evidence="9">B-399</strain>
    </source>
</reference>
<keyword evidence="4" id="KW-0328">Glycosyltransferase</keyword>
<dbReference type="EMBL" id="BROH01000001">
    <property type="protein sequence ID" value="GKY86526.1"/>
    <property type="molecule type" value="Genomic_DNA"/>
</dbReference>
<evidence type="ECO:0000256" key="3">
    <source>
        <dbReference type="ARBA" id="ARBA00004991"/>
    </source>
</evidence>